<evidence type="ECO:0000313" key="3">
    <source>
        <dbReference type="Proteomes" id="UP000430202"/>
    </source>
</evidence>
<protein>
    <recommendedName>
        <fullName evidence="4">KTSC domain-containing protein</fullName>
    </recommendedName>
</protein>
<organism evidence="2 3">
    <name type="scientific">Maribacter litoralis</name>
    <dbReference type="NCBI Taxonomy" id="2059726"/>
    <lineage>
        <taxon>Bacteria</taxon>
        <taxon>Pseudomonadati</taxon>
        <taxon>Bacteroidota</taxon>
        <taxon>Flavobacteriia</taxon>
        <taxon>Flavobacteriales</taxon>
        <taxon>Flavobacteriaceae</taxon>
        <taxon>Maribacter</taxon>
    </lineage>
</organism>
<sequence length="118" mass="13846">MKKLTLFLIFLFSQSNFYAQTSCDEMLEMVENQGYGTSYYSYGSEAISEVTFYEISDDNYNDYYFAVVRFTSSYEDYIYQVGSDTEFNYSINYLTSAGEAFWAYIQPYNQNLNCAPDF</sequence>
<dbReference type="AlphaFoldDB" id="A0A653WTW1"/>
<dbReference type="EMBL" id="CABWLR010000006">
    <property type="protein sequence ID" value="VXC16011.1"/>
    <property type="molecule type" value="Genomic_DNA"/>
</dbReference>
<proteinExistence type="predicted"/>
<feature type="chain" id="PRO_5024875364" description="KTSC domain-containing protein" evidence="1">
    <location>
        <begin position="20"/>
        <end position="118"/>
    </location>
</feature>
<dbReference type="RefSeq" id="WP_159303857.1">
    <property type="nucleotide sequence ID" value="NZ_LR733271.1"/>
</dbReference>
<dbReference type="Proteomes" id="UP000430202">
    <property type="component" value="Unassembled WGS sequence"/>
</dbReference>
<evidence type="ECO:0000313" key="2">
    <source>
        <dbReference type="EMBL" id="VXC16011.1"/>
    </source>
</evidence>
<keyword evidence="3" id="KW-1185">Reference proteome</keyword>
<feature type="signal peptide" evidence="1">
    <location>
        <begin position="1"/>
        <end position="19"/>
    </location>
</feature>
<name>A0A653WTW1_9FLAO</name>
<keyword evidence="1" id="KW-0732">Signal</keyword>
<reference evidence="2 3" key="1">
    <citation type="submission" date="2019-10" db="EMBL/GenBank/DDBJ databases">
        <authorList>
            <person name="Karimi E."/>
        </authorList>
    </citation>
    <scope>NUCLEOTIDE SEQUENCE [LARGE SCALE GENOMIC DNA]</scope>
    <source>
        <strain evidence="2">Maribacter sp. 151</strain>
    </source>
</reference>
<accession>A0A653WTW1</accession>
<evidence type="ECO:0000256" key="1">
    <source>
        <dbReference type="SAM" id="SignalP"/>
    </source>
</evidence>
<gene>
    <name evidence="2" type="ORF">MARI151_60195</name>
</gene>
<evidence type="ECO:0008006" key="4">
    <source>
        <dbReference type="Google" id="ProtNLM"/>
    </source>
</evidence>